<protein>
    <recommendedName>
        <fullName evidence="4">Secreted protein</fullName>
    </recommendedName>
</protein>
<comment type="caution">
    <text evidence="2">The sequence shown here is derived from an EMBL/GenBank/DDBJ whole genome shotgun (WGS) entry which is preliminary data.</text>
</comment>
<reference evidence="2 3" key="1">
    <citation type="submission" date="2019-08" db="EMBL/GenBank/DDBJ databases">
        <title>Whole genome of Aphis craccivora.</title>
        <authorList>
            <person name="Voronova N.V."/>
            <person name="Shulinski R.S."/>
            <person name="Bandarenka Y.V."/>
            <person name="Zhorov D.G."/>
            <person name="Warner D."/>
        </authorList>
    </citation>
    <scope>NUCLEOTIDE SEQUENCE [LARGE SCALE GENOMIC DNA]</scope>
    <source>
        <strain evidence="2">180601</strain>
        <tissue evidence="2">Whole Body</tissue>
    </source>
</reference>
<dbReference type="AlphaFoldDB" id="A0A6G0ZA53"/>
<evidence type="ECO:0000313" key="2">
    <source>
        <dbReference type="EMBL" id="KAF0767484.1"/>
    </source>
</evidence>
<feature type="signal peptide" evidence="1">
    <location>
        <begin position="1"/>
        <end position="24"/>
    </location>
</feature>
<evidence type="ECO:0008006" key="4">
    <source>
        <dbReference type="Google" id="ProtNLM"/>
    </source>
</evidence>
<dbReference type="OrthoDB" id="6626607at2759"/>
<feature type="chain" id="PRO_5026306636" description="Secreted protein" evidence="1">
    <location>
        <begin position="25"/>
        <end position="92"/>
    </location>
</feature>
<dbReference type="Proteomes" id="UP000478052">
    <property type="component" value="Unassembled WGS sequence"/>
</dbReference>
<evidence type="ECO:0000313" key="3">
    <source>
        <dbReference type="Proteomes" id="UP000478052"/>
    </source>
</evidence>
<proteinExistence type="predicted"/>
<dbReference type="EMBL" id="VUJU01000960">
    <property type="protein sequence ID" value="KAF0767484.1"/>
    <property type="molecule type" value="Genomic_DNA"/>
</dbReference>
<sequence>MQIGGRTTFYQLQLLIVVFGAVAAASVHGLRNVGPEGPCDPGELVFVGFCNLCLCNSQRMPNQLCARSWCPVQTPLPPRNSILYSIVNKPFT</sequence>
<keyword evidence="3" id="KW-1185">Reference proteome</keyword>
<gene>
    <name evidence="2" type="ORF">FWK35_00013255</name>
</gene>
<name>A0A6G0ZA53_APHCR</name>
<evidence type="ECO:0000256" key="1">
    <source>
        <dbReference type="SAM" id="SignalP"/>
    </source>
</evidence>
<organism evidence="2 3">
    <name type="scientific">Aphis craccivora</name>
    <name type="common">Cowpea aphid</name>
    <dbReference type="NCBI Taxonomy" id="307492"/>
    <lineage>
        <taxon>Eukaryota</taxon>
        <taxon>Metazoa</taxon>
        <taxon>Ecdysozoa</taxon>
        <taxon>Arthropoda</taxon>
        <taxon>Hexapoda</taxon>
        <taxon>Insecta</taxon>
        <taxon>Pterygota</taxon>
        <taxon>Neoptera</taxon>
        <taxon>Paraneoptera</taxon>
        <taxon>Hemiptera</taxon>
        <taxon>Sternorrhyncha</taxon>
        <taxon>Aphidomorpha</taxon>
        <taxon>Aphidoidea</taxon>
        <taxon>Aphididae</taxon>
        <taxon>Aphidini</taxon>
        <taxon>Aphis</taxon>
        <taxon>Aphis</taxon>
    </lineage>
</organism>
<keyword evidence="1" id="KW-0732">Signal</keyword>
<accession>A0A6G0ZA53</accession>